<feature type="binding site" evidence="4">
    <location>
        <begin position="17"/>
        <end position="24"/>
    </location>
    <ligand>
        <name>ATP</name>
        <dbReference type="ChEBI" id="CHEBI:30616"/>
    </ligand>
</feature>
<gene>
    <name evidence="4" type="primary">anmK</name>
    <name evidence="5" type="ORF">L2737_01450</name>
</gene>
<evidence type="ECO:0000313" key="6">
    <source>
        <dbReference type="Proteomes" id="UP001202134"/>
    </source>
</evidence>
<comment type="catalytic activity">
    <reaction evidence="4">
        <text>1,6-anhydro-N-acetyl-beta-muramate + ATP + H2O = N-acetyl-D-muramate 6-phosphate + ADP + H(+)</text>
        <dbReference type="Rhea" id="RHEA:24952"/>
        <dbReference type="ChEBI" id="CHEBI:15377"/>
        <dbReference type="ChEBI" id="CHEBI:15378"/>
        <dbReference type="ChEBI" id="CHEBI:30616"/>
        <dbReference type="ChEBI" id="CHEBI:58690"/>
        <dbReference type="ChEBI" id="CHEBI:58722"/>
        <dbReference type="ChEBI" id="CHEBI:456216"/>
        <dbReference type="EC" id="2.7.1.170"/>
    </reaction>
</comment>
<dbReference type="InterPro" id="IPR043129">
    <property type="entry name" value="ATPase_NBD"/>
</dbReference>
<organism evidence="5 6">
    <name type="scientific">Shewanella electrodiphila</name>
    <dbReference type="NCBI Taxonomy" id="934143"/>
    <lineage>
        <taxon>Bacteria</taxon>
        <taxon>Pseudomonadati</taxon>
        <taxon>Pseudomonadota</taxon>
        <taxon>Gammaproteobacteria</taxon>
        <taxon>Alteromonadales</taxon>
        <taxon>Shewanellaceae</taxon>
        <taxon>Shewanella</taxon>
    </lineage>
</organism>
<dbReference type="PANTHER" id="PTHR30605:SF0">
    <property type="entry name" value="ANHYDRO-N-ACETYLMURAMIC ACID KINASE"/>
    <property type="match status" value="1"/>
</dbReference>
<keyword evidence="1 4" id="KW-0808">Transferase</keyword>
<comment type="pathway">
    <text evidence="4">Cell wall biogenesis; peptidoglycan recycling.</text>
</comment>
<keyword evidence="6" id="KW-1185">Reference proteome</keyword>
<evidence type="ECO:0000256" key="1">
    <source>
        <dbReference type="ARBA" id="ARBA00022679"/>
    </source>
</evidence>
<dbReference type="SUPFAM" id="SSF53067">
    <property type="entry name" value="Actin-like ATPase domain"/>
    <property type="match status" value="1"/>
</dbReference>
<dbReference type="InterPro" id="IPR005338">
    <property type="entry name" value="Anhydro_N_Ac-Mur_kinase"/>
</dbReference>
<evidence type="ECO:0000256" key="2">
    <source>
        <dbReference type="ARBA" id="ARBA00022741"/>
    </source>
</evidence>
<comment type="pathway">
    <text evidence="4">Amino-sugar metabolism; 1,6-anhydro-N-acetylmuramate degradation.</text>
</comment>
<dbReference type="HAMAP" id="MF_01270">
    <property type="entry name" value="AnhMurNAc_kinase"/>
    <property type="match status" value="1"/>
</dbReference>
<comment type="function">
    <text evidence="4">Catalyzes the specific phosphorylation of 1,6-anhydro-N-acetylmuramic acid (anhMurNAc) with the simultaneous cleavage of the 1,6-anhydro ring, generating MurNAc-6-P. Is required for the utilization of anhMurNAc either imported from the medium or derived from its own cell wall murein, and thus plays a role in cell wall recycling.</text>
</comment>
<sequence length="374" mass="40765">MTISHHQPHYFIGLMSGTSMDGVDAVLVDFSDNKSHLIASHSIEIPEHLLIQLHRLCTPNTDEINIMGRMDRAMGLLFAQAVNELLAKTALDKTDIIAIGSHGQTIRHMPNLEHGFTLQIGDPETIAVETGINVIADFRRKDLALGGQGAPLVPAFHQAMFARNNYPRVILNIGGIANITYLPGDSDQVIGFDTGPGNTLMDAFILQEQLLPFDESGQWAASGTTDNDFLQHLLSHPYFAMAYPKSTGRELFNQAWLEQQKANFSHLSLADIQSTLLDLTCHSIANDINRLTDSGSVFVCGGGALNKTLMQRLNLLLPNLALSTTSAIGMDPKWVEGIAFAWLAMRNHHGLSGNLPVVTGASRFAVLGSFYQAN</sequence>
<evidence type="ECO:0000256" key="4">
    <source>
        <dbReference type="HAMAP-Rule" id="MF_01270"/>
    </source>
</evidence>
<keyword evidence="3 4" id="KW-0067">ATP-binding</keyword>
<dbReference type="NCBIfam" id="NF007139">
    <property type="entry name" value="PRK09585.1-3"/>
    <property type="match status" value="1"/>
</dbReference>
<dbReference type="Proteomes" id="UP001202134">
    <property type="component" value="Unassembled WGS sequence"/>
</dbReference>
<evidence type="ECO:0000256" key="3">
    <source>
        <dbReference type="ARBA" id="ARBA00022840"/>
    </source>
</evidence>
<keyword evidence="2 4" id="KW-0547">Nucleotide-binding</keyword>
<dbReference type="EC" id="2.7.1.170" evidence="4"/>
<dbReference type="RefSeq" id="WP_248954515.1">
    <property type="nucleotide sequence ID" value="NZ_JAKIKU010000001.1"/>
</dbReference>
<dbReference type="NCBIfam" id="NF007148">
    <property type="entry name" value="PRK09585.3-2"/>
    <property type="match status" value="1"/>
</dbReference>
<keyword evidence="4 5" id="KW-0418">Kinase</keyword>
<comment type="similarity">
    <text evidence="4">Belongs to the anhydro-N-acetylmuramic acid kinase family.</text>
</comment>
<evidence type="ECO:0000313" key="5">
    <source>
        <dbReference type="EMBL" id="MCL1043999.1"/>
    </source>
</evidence>
<dbReference type="CDD" id="cd24050">
    <property type="entry name" value="ASKHA_NBD_ANMK"/>
    <property type="match status" value="1"/>
</dbReference>
<reference evidence="5 6" key="1">
    <citation type="submission" date="2022-01" db="EMBL/GenBank/DDBJ databases">
        <title>Whole genome-based taxonomy of the Shewanellaceae.</title>
        <authorList>
            <person name="Martin-Rodriguez A.J."/>
        </authorList>
    </citation>
    <scope>NUCLEOTIDE SEQUENCE [LARGE SCALE GENOMIC DNA]</scope>
    <source>
        <strain evidence="5 6">DSM 24955</strain>
    </source>
</reference>
<accession>A0ABT0KJP2</accession>
<proteinExistence type="inferred from homology"/>
<dbReference type="PANTHER" id="PTHR30605">
    <property type="entry name" value="ANHYDRO-N-ACETYLMURAMIC ACID KINASE"/>
    <property type="match status" value="1"/>
</dbReference>
<keyword evidence="4" id="KW-0119">Carbohydrate metabolism</keyword>
<name>A0ABT0KJP2_9GAMM</name>
<dbReference type="Gene3D" id="3.30.420.40">
    <property type="match status" value="2"/>
</dbReference>
<comment type="caution">
    <text evidence="5">The sequence shown here is derived from an EMBL/GenBank/DDBJ whole genome shotgun (WGS) entry which is preliminary data.</text>
</comment>
<dbReference type="Pfam" id="PF03702">
    <property type="entry name" value="AnmK"/>
    <property type="match status" value="1"/>
</dbReference>
<dbReference type="GO" id="GO:0016301">
    <property type="term" value="F:kinase activity"/>
    <property type="evidence" value="ECO:0007669"/>
    <property type="project" value="UniProtKB-KW"/>
</dbReference>
<protein>
    <recommendedName>
        <fullName evidence="4">Anhydro-N-acetylmuramic acid kinase</fullName>
        <ecNumber evidence="4">2.7.1.170</ecNumber>
    </recommendedName>
    <alternativeName>
        <fullName evidence="4">AnhMurNAc kinase</fullName>
    </alternativeName>
</protein>
<dbReference type="EMBL" id="JAKIKU010000001">
    <property type="protein sequence ID" value="MCL1043999.1"/>
    <property type="molecule type" value="Genomic_DNA"/>
</dbReference>